<dbReference type="CDD" id="cd09274">
    <property type="entry name" value="RNase_HI_RT_Ty3"/>
    <property type="match status" value="1"/>
</dbReference>
<keyword evidence="3" id="KW-0548">Nucleotidyltransferase</keyword>
<dbReference type="Pfam" id="PF00078">
    <property type="entry name" value="RVT_1"/>
    <property type="match status" value="1"/>
</dbReference>
<dbReference type="SUPFAM" id="SSF50630">
    <property type="entry name" value="Acid proteases"/>
    <property type="match status" value="1"/>
</dbReference>
<keyword evidence="11" id="KW-1185">Reference proteome</keyword>
<feature type="domain" description="Reverse transcriptase" evidence="8">
    <location>
        <begin position="169"/>
        <end position="316"/>
    </location>
</feature>
<dbReference type="InterPro" id="IPR050951">
    <property type="entry name" value="Retrovirus_Pol_polyprotein"/>
</dbReference>
<evidence type="ECO:0000313" key="11">
    <source>
        <dbReference type="Proteomes" id="UP001187531"/>
    </source>
</evidence>
<keyword evidence="5" id="KW-0255">Endonuclease</keyword>
<keyword evidence="7" id="KW-0695">RNA-directed DNA polymerase</keyword>
<dbReference type="Gene3D" id="3.30.70.270">
    <property type="match status" value="2"/>
</dbReference>
<dbReference type="InterPro" id="IPR041373">
    <property type="entry name" value="RT_RNaseH"/>
</dbReference>
<keyword evidence="6" id="KW-0378">Hydrolase</keyword>
<dbReference type="PANTHER" id="PTHR37984:SF7">
    <property type="entry name" value="INTEGRASE CATALYTIC DOMAIN-CONTAINING PROTEIN"/>
    <property type="match status" value="1"/>
</dbReference>
<dbReference type="SUPFAM" id="SSF56672">
    <property type="entry name" value="DNA/RNA polymerases"/>
    <property type="match status" value="1"/>
</dbReference>
<dbReference type="Proteomes" id="UP001187531">
    <property type="component" value="Unassembled WGS sequence"/>
</dbReference>
<evidence type="ECO:0000256" key="3">
    <source>
        <dbReference type="ARBA" id="ARBA00022695"/>
    </source>
</evidence>
<sequence>MKNQEQEIYIDTLLIGAIAEKSSQPTVAIKLNNSAWETLFKINTGAEANVIPKSIFDRLKPKPQLNKTSQILVAYGGTRIPIAGVCSLNCRHKGIINKKYSFFVVDTQSNPILGYQASAEMGRIPFALHERVKSELERLVKLDIIERVVAPTEWVNSIVAMEKLDSLLCLCLDPRELNKSIQRSYYPMPTYEDIAAKIHGHNKFSKLDSTSGYLMLALTEKSSLVTAFNTLFGRYKYKRMPFGLICAQDEFQQKMEETFGNLKGVGVIVDNILVSRKDEEHVENLRKVLEKAREVGVRFNPEKCIFGSTSMPYFGHLITADGIKPDPSIVQAIIEMPHPSNKDELATFLGMTNFLSKYIPNLSSLNYPLRELGKQTVFEWTNEHATAMNRIRTSICYNLATFDTKAKSVGMKTNASKHGLGAELSVGGKIVALGSRALTSTEQNYSQIEKELYAILYGCKKFHQFVYGRRIIAHTDHKPLEAILSKPLSQAPPGLQRMMIQLQPYNITVQYVRGKDLPVADTLSRLHPPHFDEECSLEIEFHVHSVMKSISVSDKKMGIILEENKRDPIMIELTSVIQKGWPNH</sequence>
<dbReference type="Gene3D" id="3.10.10.10">
    <property type="entry name" value="HIV Type 1 Reverse Transcriptase, subunit A, domain 1"/>
    <property type="match status" value="1"/>
</dbReference>
<evidence type="ECO:0000313" key="10">
    <source>
        <dbReference type="EMBL" id="KAK2727181.1"/>
    </source>
</evidence>
<accession>A0AA88LKI9</accession>
<comment type="caution">
    <text evidence="10">The sequence shown here is derived from an EMBL/GenBank/DDBJ whole genome shotgun (WGS) entry which is preliminary data.</text>
</comment>
<dbReference type="Pfam" id="PF17917">
    <property type="entry name" value="RT_RNaseH"/>
    <property type="match status" value="1"/>
</dbReference>
<dbReference type="CDD" id="cd05481">
    <property type="entry name" value="retropepsin_like_LTR_1"/>
    <property type="match status" value="1"/>
</dbReference>
<evidence type="ECO:0000256" key="4">
    <source>
        <dbReference type="ARBA" id="ARBA00022722"/>
    </source>
</evidence>
<evidence type="ECO:0000259" key="9">
    <source>
        <dbReference type="Pfam" id="PF17917"/>
    </source>
</evidence>
<reference evidence="10" key="1">
    <citation type="submission" date="2023-07" db="EMBL/GenBank/DDBJ databases">
        <title>Chromosome-level genome assembly of Artemia franciscana.</title>
        <authorList>
            <person name="Jo E."/>
        </authorList>
    </citation>
    <scope>NUCLEOTIDE SEQUENCE</scope>
    <source>
        <tissue evidence="10">Whole body</tissue>
    </source>
</reference>
<dbReference type="InterPro" id="IPR021109">
    <property type="entry name" value="Peptidase_aspartic_dom_sf"/>
</dbReference>
<dbReference type="GO" id="GO:0016787">
    <property type="term" value="F:hydrolase activity"/>
    <property type="evidence" value="ECO:0007669"/>
    <property type="project" value="UniProtKB-KW"/>
</dbReference>
<evidence type="ECO:0000256" key="2">
    <source>
        <dbReference type="ARBA" id="ARBA00022679"/>
    </source>
</evidence>
<keyword evidence="2" id="KW-0808">Transferase</keyword>
<dbReference type="AlphaFoldDB" id="A0AA88LKI9"/>
<dbReference type="InterPro" id="IPR000477">
    <property type="entry name" value="RT_dom"/>
</dbReference>
<dbReference type="GO" id="GO:0004519">
    <property type="term" value="F:endonuclease activity"/>
    <property type="evidence" value="ECO:0007669"/>
    <property type="project" value="UniProtKB-KW"/>
</dbReference>
<keyword evidence="4" id="KW-0540">Nuclease</keyword>
<evidence type="ECO:0000256" key="5">
    <source>
        <dbReference type="ARBA" id="ARBA00022759"/>
    </source>
</evidence>
<dbReference type="PANTHER" id="PTHR37984">
    <property type="entry name" value="PROTEIN CBG26694"/>
    <property type="match status" value="1"/>
</dbReference>
<evidence type="ECO:0000259" key="8">
    <source>
        <dbReference type="Pfam" id="PF00078"/>
    </source>
</evidence>
<dbReference type="EMBL" id="JAVRJZ010000001">
    <property type="protein sequence ID" value="KAK2727181.1"/>
    <property type="molecule type" value="Genomic_DNA"/>
</dbReference>
<protein>
    <recommendedName>
        <fullName evidence="1">RNA-directed DNA polymerase</fullName>
        <ecNumber evidence="1">2.7.7.49</ecNumber>
    </recommendedName>
</protein>
<dbReference type="InterPro" id="IPR043502">
    <property type="entry name" value="DNA/RNA_pol_sf"/>
</dbReference>
<evidence type="ECO:0000256" key="1">
    <source>
        <dbReference type="ARBA" id="ARBA00012493"/>
    </source>
</evidence>
<dbReference type="GO" id="GO:0003964">
    <property type="term" value="F:RNA-directed DNA polymerase activity"/>
    <property type="evidence" value="ECO:0007669"/>
    <property type="project" value="UniProtKB-KW"/>
</dbReference>
<feature type="domain" description="Reverse transcriptase RNase H-like" evidence="9">
    <location>
        <begin position="407"/>
        <end position="505"/>
    </location>
</feature>
<gene>
    <name evidence="10" type="ORF">QYM36_007868</name>
</gene>
<dbReference type="EC" id="2.7.7.49" evidence="1"/>
<dbReference type="CDD" id="cd01647">
    <property type="entry name" value="RT_LTR"/>
    <property type="match status" value="1"/>
</dbReference>
<name>A0AA88LKI9_ARTSF</name>
<dbReference type="Gene3D" id="2.40.70.10">
    <property type="entry name" value="Acid Proteases"/>
    <property type="match status" value="1"/>
</dbReference>
<evidence type="ECO:0000256" key="6">
    <source>
        <dbReference type="ARBA" id="ARBA00022801"/>
    </source>
</evidence>
<evidence type="ECO:0000256" key="7">
    <source>
        <dbReference type="ARBA" id="ARBA00022918"/>
    </source>
</evidence>
<organism evidence="10 11">
    <name type="scientific">Artemia franciscana</name>
    <name type="common">Brine shrimp</name>
    <name type="synonym">Artemia sanfranciscana</name>
    <dbReference type="NCBI Taxonomy" id="6661"/>
    <lineage>
        <taxon>Eukaryota</taxon>
        <taxon>Metazoa</taxon>
        <taxon>Ecdysozoa</taxon>
        <taxon>Arthropoda</taxon>
        <taxon>Crustacea</taxon>
        <taxon>Branchiopoda</taxon>
        <taxon>Anostraca</taxon>
        <taxon>Artemiidae</taxon>
        <taxon>Artemia</taxon>
    </lineage>
</organism>
<proteinExistence type="predicted"/>
<dbReference type="InterPro" id="IPR043128">
    <property type="entry name" value="Rev_trsase/Diguanyl_cyclase"/>
</dbReference>